<evidence type="ECO:0000313" key="11">
    <source>
        <dbReference type="Ensembl" id="ENSLOCP00000011092.1"/>
    </source>
</evidence>
<dbReference type="SUPFAM" id="SSF56436">
    <property type="entry name" value="C-type lectin-like"/>
    <property type="match status" value="1"/>
</dbReference>
<dbReference type="Bgee" id="ENSLOCG00000009099">
    <property type="expression patterns" value="Expressed in liver and 4 other cell types or tissues"/>
</dbReference>
<dbReference type="InterPro" id="IPR051663">
    <property type="entry name" value="CLec_Tetranectin-domain"/>
</dbReference>
<keyword evidence="3 9" id="KW-0732">Signal</keyword>
<organism evidence="11 12">
    <name type="scientific">Lepisosteus oculatus</name>
    <name type="common">Spotted gar</name>
    <dbReference type="NCBI Taxonomy" id="7918"/>
    <lineage>
        <taxon>Eukaryota</taxon>
        <taxon>Metazoa</taxon>
        <taxon>Chordata</taxon>
        <taxon>Craniata</taxon>
        <taxon>Vertebrata</taxon>
        <taxon>Euteleostomi</taxon>
        <taxon>Actinopterygii</taxon>
        <taxon>Neopterygii</taxon>
        <taxon>Holostei</taxon>
        <taxon>Semionotiformes</taxon>
        <taxon>Lepisosteidae</taxon>
        <taxon>Lepisosteus</taxon>
    </lineage>
</organism>
<dbReference type="GO" id="GO:0005581">
    <property type="term" value="C:collagen trimer"/>
    <property type="evidence" value="ECO:0007669"/>
    <property type="project" value="UniProtKB-KW"/>
</dbReference>
<dbReference type="GeneTree" id="ENSGT00940000159374"/>
<dbReference type="InterPro" id="IPR008160">
    <property type="entry name" value="Collagen"/>
</dbReference>
<evidence type="ECO:0000256" key="2">
    <source>
        <dbReference type="ARBA" id="ARBA00022525"/>
    </source>
</evidence>
<keyword evidence="2" id="KW-0964">Secreted</keyword>
<dbReference type="InterPro" id="IPR016187">
    <property type="entry name" value="CTDL_fold"/>
</dbReference>
<evidence type="ECO:0000256" key="1">
    <source>
        <dbReference type="ARBA" id="ARBA00004613"/>
    </source>
</evidence>
<sequence>MIRAMDNQKLTGNLLLLLLFQHFIFNYGTEVCSNTILPGMKGEQGGKGDEGVEGKMGKMGPPGLKGLPGEPGSRGDFGMMGKIGPVGAKGDKGVKGIEGPPGFKGKPGITCDCGRYRKVVGQMDINISKLKNSVKFVKNVILGVKETDEKVYLIVKEAKKYKEALINCRLRGGTLAMPKDEDTNSLIASYVSQAGLTRVFIGLHDSDKEGQFVYVDGTPLQNYTGWSPGEPNNAFVNENCVEMENTGFWNDVECDLTIYFVCEFWKKRRAAATVT</sequence>
<evidence type="ECO:0000256" key="7">
    <source>
        <dbReference type="ARBA" id="ARBA00023157"/>
    </source>
</evidence>
<dbReference type="eggNOG" id="KOG4297">
    <property type="taxonomic scope" value="Eukaryota"/>
</dbReference>
<feature type="chain" id="PRO_5046960979" evidence="9">
    <location>
        <begin position="29"/>
        <end position="275"/>
    </location>
</feature>
<name>W5MRT3_LEPOC</name>
<keyword evidence="12" id="KW-1185">Reference proteome</keyword>
<evidence type="ECO:0000256" key="8">
    <source>
        <dbReference type="ARBA" id="ARBA00023180"/>
    </source>
</evidence>
<dbReference type="GO" id="GO:0005576">
    <property type="term" value="C:extracellular region"/>
    <property type="evidence" value="ECO:0007669"/>
    <property type="project" value="UniProtKB-SubCell"/>
</dbReference>
<dbReference type="AlphaFoldDB" id="W5MRT3"/>
<reference evidence="11" key="3">
    <citation type="submission" date="2025-09" db="UniProtKB">
        <authorList>
            <consortium name="Ensembl"/>
        </authorList>
    </citation>
    <scope>IDENTIFICATION</scope>
</reference>
<dbReference type="InParanoid" id="W5MRT3"/>
<dbReference type="STRING" id="7918.ENSLOCP00000011092"/>
<proteinExistence type="predicted"/>
<evidence type="ECO:0000313" key="12">
    <source>
        <dbReference type="Proteomes" id="UP000018468"/>
    </source>
</evidence>
<keyword evidence="8" id="KW-0325">Glycoprotein</keyword>
<dbReference type="Gene3D" id="3.10.100.10">
    <property type="entry name" value="Mannose-Binding Protein A, subunit A"/>
    <property type="match status" value="1"/>
</dbReference>
<accession>W5MRT3</accession>
<dbReference type="OMA" id="FICEFLK"/>
<keyword evidence="7" id="KW-1015">Disulfide bond</keyword>
<feature type="signal peptide" evidence="9">
    <location>
        <begin position="1"/>
        <end position="28"/>
    </location>
</feature>
<feature type="domain" description="C-type lectin" evidence="10">
    <location>
        <begin position="147"/>
        <end position="263"/>
    </location>
</feature>
<dbReference type="Proteomes" id="UP000018468">
    <property type="component" value="Linkage group LG11"/>
</dbReference>
<evidence type="ECO:0000259" key="10">
    <source>
        <dbReference type="PROSITE" id="PS50041"/>
    </source>
</evidence>
<keyword evidence="4" id="KW-0430">Lectin</keyword>
<evidence type="ECO:0000256" key="9">
    <source>
        <dbReference type="SAM" id="SignalP"/>
    </source>
</evidence>
<evidence type="ECO:0000256" key="4">
    <source>
        <dbReference type="ARBA" id="ARBA00022734"/>
    </source>
</evidence>
<dbReference type="PANTHER" id="PTHR22799:SF1">
    <property type="entry name" value="C-TYPE LECTIN DOMAIN FAMILY 11 MEMBER A"/>
    <property type="match status" value="1"/>
</dbReference>
<evidence type="ECO:0000256" key="5">
    <source>
        <dbReference type="ARBA" id="ARBA00022837"/>
    </source>
</evidence>
<evidence type="ECO:0000256" key="6">
    <source>
        <dbReference type="ARBA" id="ARBA00023119"/>
    </source>
</evidence>
<dbReference type="InterPro" id="IPR016186">
    <property type="entry name" value="C-type_lectin-like/link_sf"/>
</dbReference>
<keyword evidence="5" id="KW-0106">Calcium</keyword>
<dbReference type="EMBL" id="AHAT01004832">
    <property type="status" value="NOT_ANNOTATED_CDS"/>
    <property type="molecule type" value="Genomic_DNA"/>
</dbReference>
<dbReference type="CDD" id="cd03591">
    <property type="entry name" value="CLECT_collectin_like"/>
    <property type="match status" value="1"/>
</dbReference>
<keyword evidence="6" id="KW-0176">Collagen</keyword>
<dbReference type="Pfam" id="PF00059">
    <property type="entry name" value="Lectin_C"/>
    <property type="match status" value="1"/>
</dbReference>
<dbReference type="PROSITE" id="PS00615">
    <property type="entry name" value="C_TYPE_LECTIN_1"/>
    <property type="match status" value="1"/>
</dbReference>
<reference evidence="11" key="2">
    <citation type="submission" date="2025-08" db="UniProtKB">
        <authorList>
            <consortium name="Ensembl"/>
        </authorList>
    </citation>
    <scope>IDENTIFICATION</scope>
</reference>
<comment type="subcellular location">
    <subcellularLocation>
        <location evidence="1">Secreted</location>
    </subcellularLocation>
</comment>
<dbReference type="GO" id="GO:0030246">
    <property type="term" value="F:carbohydrate binding"/>
    <property type="evidence" value="ECO:0007669"/>
    <property type="project" value="UniProtKB-KW"/>
</dbReference>
<dbReference type="InterPro" id="IPR018378">
    <property type="entry name" value="C-type_lectin_CS"/>
</dbReference>
<reference evidence="12" key="1">
    <citation type="submission" date="2011-12" db="EMBL/GenBank/DDBJ databases">
        <title>The Draft Genome of Lepisosteus oculatus.</title>
        <authorList>
            <consortium name="The Broad Institute Genome Assembly &amp; Analysis Group"/>
            <consortium name="Computational R&amp;D Group"/>
            <consortium name="and Sequencing Platform"/>
            <person name="Di Palma F."/>
            <person name="Alfoldi J."/>
            <person name="Johnson J."/>
            <person name="Berlin A."/>
            <person name="Gnerre S."/>
            <person name="Jaffe D."/>
            <person name="MacCallum I."/>
            <person name="Young S."/>
            <person name="Walker B.J."/>
            <person name="Lander E.S."/>
            <person name="Lindblad-Toh K."/>
        </authorList>
    </citation>
    <scope>NUCLEOTIDE SEQUENCE [LARGE SCALE GENOMIC DNA]</scope>
</reference>
<dbReference type="SMART" id="SM00034">
    <property type="entry name" value="CLECT"/>
    <property type="match status" value="1"/>
</dbReference>
<dbReference type="PANTHER" id="PTHR22799">
    <property type="entry name" value="TETRANECTIN-RELATED"/>
    <property type="match status" value="1"/>
</dbReference>
<dbReference type="PROSITE" id="PS50041">
    <property type="entry name" value="C_TYPE_LECTIN_2"/>
    <property type="match status" value="1"/>
</dbReference>
<dbReference type="HOGENOM" id="CLU_049894_3_2_1"/>
<dbReference type="Pfam" id="PF01391">
    <property type="entry name" value="Collagen"/>
    <property type="match status" value="1"/>
</dbReference>
<protein>
    <submittedName>
        <fullName evidence="11">Collectin subfamily member 10</fullName>
    </submittedName>
</protein>
<dbReference type="InterPro" id="IPR033990">
    <property type="entry name" value="Collectin_CTLD"/>
</dbReference>
<evidence type="ECO:0000256" key="3">
    <source>
        <dbReference type="ARBA" id="ARBA00022729"/>
    </source>
</evidence>
<dbReference type="Ensembl" id="ENSLOCT00000011108.1">
    <property type="protein sequence ID" value="ENSLOCP00000011092.1"/>
    <property type="gene ID" value="ENSLOCG00000009099.1"/>
</dbReference>
<dbReference type="InterPro" id="IPR001304">
    <property type="entry name" value="C-type_lectin-like"/>
</dbReference>